<name>A0A1R3ITJ6_9ROSI</name>
<organism evidence="1 2">
    <name type="scientific">Corchorus olitorius</name>
    <dbReference type="NCBI Taxonomy" id="93759"/>
    <lineage>
        <taxon>Eukaryota</taxon>
        <taxon>Viridiplantae</taxon>
        <taxon>Streptophyta</taxon>
        <taxon>Embryophyta</taxon>
        <taxon>Tracheophyta</taxon>
        <taxon>Spermatophyta</taxon>
        <taxon>Magnoliopsida</taxon>
        <taxon>eudicotyledons</taxon>
        <taxon>Gunneridae</taxon>
        <taxon>Pentapetalae</taxon>
        <taxon>rosids</taxon>
        <taxon>malvids</taxon>
        <taxon>Malvales</taxon>
        <taxon>Malvaceae</taxon>
        <taxon>Grewioideae</taxon>
        <taxon>Apeibeae</taxon>
        <taxon>Corchorus</taxon>
    </lineage>
</organism>
<gene>
    <name evidence="1" type="ORF">COLO4_21395</name>
</gene>
<protein>
    <submittedName>
        <fullName evidence="1">Uncharacterized protein</fullName>
    </submittedName>
</protein>
<dbReference type="AlphaFoldDB" id="A0A1R3ITJ6"/>
<proteinExistence type="predicted"/>
<accession>A0A1R3ITJ6</accession>
<evidence type="ECO:0000313" key="2">
    <source>
        <dbReference type="Proteomes" id="UP000187203"/>
    </source>
</evidence>
<reference evidence="2" key="1">
    <citation type="submission" date="2013-09" db="EMBL/GenBank/DDBJ databases">
        <title>Corchorus olitorius genome sequencing.</title>
        <authorList>
            <person name="Alam M."/>
            <person name="Haque M.S."/>
            <person name="Islam M.S."/>
            <person name="Emdad E.M."/>
            <person name="Islam M.M."/>
            <person name="Ahmed B."/>
            <person name="Halim A."/>
            <person name="Hossen Q.M.M."/>
            <person name="Hossain M.Z."/>
            <person name="Ahmed R."/>
            <person name="Khan M.M."/>
            <person name="Islam R."/>
            <person name="Rashid M.M."/>
            <person name="Khan S.A."/>
            <person name="Rahman M.S."/>
            <person name="Alam M."/>
            <person name="Yahiya A.S."/>
            <person name="Khan M.S."/>
            <person name="Azam M.S."/>
            <person name="Haque T."/>
            <person name="Lashkar M.Z.H."/>
            <person name="Akhand A.I."/>
            <person name="Morshed G."/>
            <person name="Roy S."/>
            <person name="Uddin K.S."/>
            <person name="Rabeya T."/>
            <person name="Hossain A.S."/>
            <person name="Chowdhury A."/>
            <person name="Snigdha A.R."/>
            <person name="Mortoza M.S."/>
            <person name="Matin S.A."/>
            <person name="Hoque S.M.E."/>
            <person name="Islam M.K."/>
            <person name="Roy D.K."/>
            <person name="Haider R."/>
            <person name="Moosa M.M."/>
            <person name="Elias S.M."/>
            <person name="Hasan A.M."/>
            <person name="Jahan S."/>
            <person name="Shafiuddin M."/>
            <person name="Mahmood N."/>
            <person name="Shommy N.S."/>
        </authorList>
    </citation>
    <scope>NUCLEOTIDE SEQUENCE [LARGE SCALE GENOMIC DNA]</scope>
    <source>
        <strain evidence="2">cv. O-4</strain>
    </source>
</reference>
<comment type="caution">
    <text evidence="1">The sequence shown here is derived from an EMBL/GenBank/DDBJ whole genome shotgun (WGS) entry which is preliminary data.</text>
</comment>
<evidence type="ECO:0000313" key="1">
    <source>
        <dbReference type="EMBL" id="OMO85895.1"/>
    </source>
</evidence>
<sequence length="29" mass="3103">MGLLDHPLTPSRIGGVRQARAVVQRMGDA</sequence>
<keyword evidence="2" id="KW-1185">Reference proteome</keyword>
<dbReference type="EMBL" id="AWUE01017652">
    <property type="protein sequence ID" value="OMO85895.1"/>
    <property type="molecule type" value="Genomic_DNA"/>
</dbReference>
<dbReference type="Proteomes" id="UP000187203">
    <property type="component" value="Unassembled WGS sequence"/>
</dbReference>